<comment type="caution">
    <text evidence="2">The sequence shown here is derived from an EMBL/GenBank/DDBJ whole genome shotgun (WGS) entry which is preliminary data.</text>
</comment>
<feature type="region of interest" description="Disordered" evidence="1">
    <location>
        <begin position="1"/>
        <end position="21"/>
    </location>
</feature>
<reference evidence="2" key="2">
    <citation type="submission" date="2023-06" db="EMBL/GenBank/DDBJ databases">
        <authorList>
            <person name="Ma L."/>
            <person name="Liu K.-W."/>
            <person name="Li Z."/>
            <person name="Hsiao Y.-Y."/>
            <person name="Qi Y."/>
            <person name="Fu T."/>
            <person name="Tang G."/>
            <person name="Zhang D."/>
            <person name="Sun W.-H."/>
            <person name="Liu D.-K."/>
            <person name="Li Y."/>
            <person name="Chen G.-Z."/>
            <person name="Liu X.-D."/>
            <person name="Liao X.-Y."/>
            <person name="Jiang Y.-T."/>
            <person name="Yu X."/>
            <person name="Hao Y."/>
            <person name="Huang J."/>
            <person name="Zhao X.-W."/>
            <person name="Ke S."/>
            <person name="Chen Y.-Y."/>
            <person name="Wu W.-L."/>
            <person name="Hsu J.-L."/>
            <person name="Lin Y.-F."/>
            <person name="Huang M.-D."/>
            <person name="Li C.-Y."/>
            <person name="Huang L."/>
            <person name="Wang Z.-W."/>
            <person name="Zhao X."/>
            <person name="Zhong W.-Y."/>
            <person name="Peng D.-H."/>
            <person name="Ahmad S."/>
            <person name="Lan S."/>
            <person name="Zhang J.-S."/>
            <person name="Tsai W.-C."/>
            <person name="Van De Peer Y."/>
            <person name="Liu Z.-J."/>
        </authorList>
    </citation>
    <scope>NUCLEOTIDE SEQUENCE</scope>
    <source>
        <strain evidence="2">CP</strain>
        <tissue evidence="2">Leaves</tissue>
    </source>
</reference>
<gene>
    <name evidence="2" type="ORF">QJS10_CPA01g00675</name>
</gene>
<evidence type="ECO:0000313" key="2">
    <source>
        <dbReference type="EMBL" id="KAK1324717.1"/>
    </source>
</evidence>
<dbReference type="Proteomes" id="UP001180020">
    <property type="component" value="Unassembled WGS sequence"/>
</dbReference>
<evidence type="ECO:0000256" key="1">
    <source>
        <dbReference type="SAM" id="MobiDB-lite"/>
    </source>
</evidence>
<feature type="compositionally biased region" description="Polar residues" evidence="1">
    <location>
        <begin position="1"/>
        <end position="14"/>
    </location>
</feature>
<dbReference type="EMBL" id="JAUJYO010000001">
    <property type="protein sequence ID" value="KAK1324717.1"/>
    <property type="molecule type" value="Genomic_DNA"/>
</dbReference>
<protein>
    <submittedName>
        <fullName evidence="2">Uncharacterized protein</fullName>
    </submittedName>
</protein>
<reference evidence="2" key="1">
    <citation type="journal article" date="2023" name="Nat. Commun.">
        <title>Diploid and tetraploid genomes of Acorus and the evolution of monocots.</title>
        <authorList>
            <person name="Ma L."/>
            <person name="Liu K.W."/>
            <person name="Li Z."/>
            <person name="Hsiao Y.Y."/>
            <person name="Qi Y."/>
            <person name="Fu T."/>
            <person name="Tang G.D."/>
            <person name="Zhang D."/>
            <person name="Sun W.H."/>
            <person name="Liu D.K."/>
            <person name="Li Y."/>
            <person name="Chen G.Z."/>
            <person name="Liu X.D."/>
            <person name="Liao X.Y."/>
            <person name="Jiang Y.T."/>
            <person name="Yu X."/>
            <person name="Hao Y."/>
            <person name="Huang J."/>
            <person name="Zhao X.W."/>
            <person name="Ke S."/>
            <person name="Chen Y.Y."/>
            <person name="Wu W.L."/>
            <person name="Hsu J.L."/>
            <person name="Lin Y.F."/>
            <person name="Huang M.D."/>
            <person name="Li C.Y."/>
            <person name="Huang L."/>
            <person name="Wang Z.W."/>
            <person name="Zhao X."/>
            <person name="Zhong W.Y."/>
            <person name="Peng D.H."/>
            <person name="Ahmad S."/>
            <person name="Lan S."/>
            <person name="Zhang J.S."/>
            <person name="Tsai W.C."/>
            <person name="Van de Peer Y."/>
            <person name="Liu Z.J."/>
        </authorList>
    </citation>
    <scope>NUCLEOTIDE SEQUENCE</scope>
    <source>
        <strain evidence="2">CP</strain>
    </source>
</reference>
<sequence>MNNNASDSLGSIQSEPMPCNQKPFPILVSREYLQRREMKANSKDKLNNDHISIDMDPLIRQTQRESTTTSIFEDTRVYIENMFDIFEGPGTIHCWGTRGDVPRWKSTHLGVERDSLMAQPPRWIPLLRDYVGSSCASGWLCYFLFFLGPVWRSVGVVCVCHTRGKEAAVGES</sequence>
<accession>A0AAV9FG17</accession>
<proteinExistence type="predicted"/>
<keyword evidence="3" id="KW-1185">Reference proteome</keyword>
<dbReference type="AlphaFoldDB" id="A0AAV9FG17"/>
<organism evidence="2 3">
    <name type="scientific">Acorus calamus</name>
    <name type="common">Sweet flag</name>
    <dbReference type="NCBI Taxonomy" id="4465"/>
    <lineage>
        <taxon>Eukaryota</taxon>
        <taxon>Viridiplantae</taxon>
        <taxon>Streptophyta</taxon>
        <taxon>Embryophyta</taxon>
        <taxon>Tracheophyta</taxon>
        <taxon>Spermatophyta</taxon>
        <taxon>Magnoliopsida</taxon>
        <taxon>Liliopsida</taxon>
        <taxon>Acoraceae</taxon>
        <taxon>Acorus</taxon>
    </lineage>
</organism>
<evidence type="ECO:0000313" key="3">
    <source>
        <dbReference type="Proteomes" id="UP001180020"/>
    </source>
</evidence>
<name>A0AAV9FG17_ACOCL</name>